<keyword evidence="2" id="KW-1185">Reference proteome</keyword>
<protein>
    <submittedName>
        <fullName evidence="1">Uncharacterized protein</fullName>
    </submittedName>
</protein>
<organism evidence="1 2">
    <name type="scientific">Desmophyllum pertusum</name>
    <dbReference type="NCBI Taxonomy" id="174260"/>
    <lineage>
        <taxon>Eukaryota</taxon>
        <taxon>Metazoa</taxon>
        <taxon>Cnidaria</taxon>
        <taxon>Anthozoa</taxon>
        <taxon>Hexacorallia</taxon>
        <taxon>Scleractinia</taxon>
        <taxon>Caryophylliina</taxon>
        <taxon>Caryophylliidae</taxon>
        <taxon>Desmophyllum</taxon>
    </lineage>
</organism>
<gene>
    <name evidence="1" type="ORF">OS493_010853</name>
</gene>
<name>A0A9X0CY09_9CNID</name>
<reference evidence="1" key="1">
    <citation type="submission" date="2023-01" db="EMBL/GenBank/DDBJ databases">
        <title>Genome assembly of the deep-sea coral Lophelia pertusa.</title>
        <authorList>
            <person name="Herrera S."/>
            <person name="Cordes E."/>
        </authorList>
    </citation>
    <scope>NUCLEOTIDE SEQUENCE</scope>
    <source>
        <strain evidence="1">USNM1676648</strain>
        <tissue evidence="1">Polyp</tissue>
    </source>
</reference>
<proteinExistence type="predicted"/>
<accession>A0A9X0CY09</accession>
<evidence type="ECO:0000313" key="2">
    <source>
        <dbReference type="Proteomes" id="UP001163046"/>
    </source>
</evidence>
<sequence length="119" mass="13370">MYPAMMETTTPSDNDELPTICVNDELYLSSPPPIALTLNNNIEKMDRQELMTKPPSIQSTTSNKNITNVNIITGWRPGHHGTTGKFERFYNLTPNRSRVVCVDPRPGQLLANFETYAGE</sequence>
<dbReference type="AlphaFoldDB" id="A0A9X0CY09"/>
<dbReference type="Proteomes" id="UP001163046">
    <property type="component" value="Unassembled WGS sequence"/>
</dbReference>
<evidence type="ECO:0000313" key="1">
    <source>
        <dbReference type="EMBL" id="KAJ7380142.1"/>
    </source>
</evidence>
<comment type="caution">
    <text evidence="1">The sequence shown here is derived from an EMBL/GenBank/DDBJ whole genome shotgun (WGS) entry which is preliminary data.</text>
</comment>
<dbReference type="EMBL" id="MU826354">
    <property type="protein sequence ID" value="KAJ7380142.1"/>
    <property type="molecule type" value="Genomic_DNA"/>
</dbReference>